<protein>
    <submittedName>
        <fullName evidence="1">Uncharacterized protein</fullName>
    </submittedName>
</protein>
<keyword evidence="2" id="KW-1185">Reference proteome</keyword>
<evidence type="ECO:0000313" key="2">
    <source>
        <dbReference type="Proteomes" id="UP001185792"/>
    </source>
</evidence>
<dbReference type="RefSeq" id="WP_317714580.1">
    <property type="nucleotide sequence ID" value="NZ_JAHVCV010000005.1"/>
</dbReference>
<name>A0ABU4F0W3_WILMA</name>
<dbReference type="Proteomes" id="UP001185792">
    <property type="component" value="Unassembled WGS sequence"/>
</dbReference>
<dbReference type="EMBL" id="JAWLUM010000004">
    <property type="protein sequence ID" value="MDV7136596.1"/>
    <property type="molecule type" value="Genomic_DNA"/>
</dbReference>
<comment type="caution">
    <text evidence="1">The sequence shown here is derived from an EMBL/GenBank/DDBJ whole genome shotgun (WGS) entry which is preliminary data.</text>
</comment>
<proteinExistence type="predicted"/>
<sequence length="42" mass="4419">MGLVFASCAVLSFSVWLTVFFGLLAALQAVGMVGEKTTAWPV</sequence>
<reference evidence="1 2" key="1">
    <citation type="submission" date="2023-10" db="EMBL/GenBank/DDBJ databases">
        <title>Development of a sustainable strategy for remediation of hydrocarbon-contaminated territories based on the waste exchange concept.</title>
        <authorList>
            <person name="Krivoruchko A."/>
        </authorList>
    </citation>
    <scope>NUCLEOTIDE SEQUENCE [LARGE SCALE GENOMIC DNA]</scope>
    <source>
        <strain evidence="1 2">IEGM 1236</strain>
    </source>
</reference>
<evidence type="ECO:0000313" key="1">
    <source>
        <dbReference type="EMBL" id="MDV7136596.1"/>
    </source>
</evidence>
<gene>
    <name evidence="1" type="ORF">R4198_23120</name>
</gene>
<accession>A0ABU4F0W3</accession>
<organism evidence="1 2">
    <name type="scientific">Williamsia marianensis</name>
    <dbReference type="NCBI Taxonomy" id="85044"/>
    <lineage>
        <taxon>Bacteria</taxon>
        <taxon>Bacillati</taxon>
        <taxon>Actinomycetota</taxon>
        <taxon>Actinomycetes</taxon>
        <taxon>Mycobacteriales</taxon>
        <taxon>Nocardiaceae</taxon>
        <taxon>Williamsia</taxon>
    </lineage>
</organism>